<name>A0ABQ8TLG2_PERAM</name>
<sequence>MPHAAGHRDLQRVGRPQAAPQLRRQVQDLRTGRLPRHRKGVSGVPSQERVRIRSKTRGPQDLAAGQKFRVALPGCRLHAVLPHDAGTPGFPPVAVQIHAHGPLL</sequence>
<comment type="caution">
    <text evidence="2">The sequence shown here is derived from an EMBL/GenBank/DDBJ whole genome shotgun (WGS) entry which is preliminary data.</text>
</comment>
<reference evidence="2 3" key="1">
    <citation type="journal article" date="2022" name="Allergy">
        <title>Genome assembly and annotation of Periplaneta americana reveal a comprehensive cockroach allergen profile.</title>
        <authorList>
            <person name="Wang L."/>
            <person name="Xiong Q."/>
            <person name="Saelim N."/>
            <person name="Wang L."/>
            <person name="Nong W."/>
            <person name="Wan A.T."/>
            <person name="Shi M."/>
            <person name="Liu X."/>
            <person name="Cao Q."/>
            <person name="Hui J.H.L."/>
            <person name="Sookrung N."/>
            <person name="Leung T.F."/>
            <person name="Tungtrongchitr A."/>
            <person name="Tsui S.K.W."/>
        </authorList>
    </citation>
    <scope>NUCLEOTIDE SEQUENCE [LARGE SCALE GENOMIC DNA]</scope>
    <source>
        <strain evidence="2">PWHHKU_190912</strain>
    </source>
</reference>
<dbReference type="Proteomes" id="UP001148838">
    <property type="component" value="Unassembled WGS sequence"/>
</dbReference>
<dbReference type="EMBL" id="JAJSOF020000009">
    <property type="protein sequence ID" value="KAJ4446615.1"/>
    <property type="molecule type" value="Genomic_DNA"/>
</dbReference>
<feature type="compositionally biased region" description="Basic and acidic residues" evidence="1">
    <location>
        <begin position="1"/>
        <end position="12"/>
    </location>
</feature>
<feature type="region of interest" description="Disordered" evidence="1">
    <location>
        <begin position="1"/>
        <end position="60"/>
    </location>
</feature>
<keyword evidence="3" id="KW-1185">Reference proteome</keyword>
<evidence type="ECO:0000313" key="3">
    <source>
        <dbReference type="Proteomes" id="UP001148838"/>
    </source>
</evidence>
<proteinExistence type="predicted"/>
<evidence type="ECO:0000313" key="2">
    <source>
        <dbReference type="EMBL" id="KAJ4446615.1"/>
    </source>
</evidence>
<evidence type="ECO:0000256" key="1">
    <source>
        <dbReference type="SAM" id="MobiDB-lite"/>
    </source>
</evidence>
<gene>
    <name evidence="2" type="ORF">ANN_13312</name>
</gene>
<organism evidence="2 3">
    <name type="scientific">Periplaneta americana</name>
    <name type="common">American cockroach</name>
    <name type="synonym">Blatta americana</name>
    <dbReference type="NCBI Taxonomy" id="6978"/>
    <lineage>
        <taxon>Eukaryota</taxon>
        <taxon>Metazoa</taxon>
        <taxon>Ecdysozoa</taxon>
        <taxon>Arthropoda</taxon>
        <taxon>Hexapoda</taxon>
        <taxon>Insecta</taxon>
        <taxon>Pterygota</taxon>
        <taxon>Neoptera</taxon>
        <taxon>Polyneoptera</taxon>
        <taxon>Dictyoptera</taxon>
        <taxon>Blattodea</taxon>
        <taxon>Blattoidea</taxon>
        <taxon>Blattidae</taxon>
        <taxon>Blattinae</taxon>
        <taxon>Periplaneta</taxon>
    </lineage>
</organism>
<accession>A0ABQ8TLG2</accession>
<protein>
    <submittedName>
        <fullName evidence="2">Uncharacterized protein</fullName>
    </submittedName>
</protein>